<name>A0A9E5A3Y1_9EURY</name>
<dbReference type="Proteomes" id="UP001068021">
    <property type="component" value="Unassembled WGS sequence"/>
</dbReference>
<dbReference type="EMBL" id="JAPVER010000020">
    <property type="protein sequence ID" value="MCZ3366673.1"/>
    <property type="molecule type" value="Genomic_DNA"/>
</dbReference>
<reference evidence="2" key="1">
    <citation type="submission" date="2022-12" db="EMBL/GenBank/DDBJ databases">
        <title>Reclassification of two methanogenic archaea species isolated from the Kolyma lowland permafrost.</title>
        <authorList>
            <person name="Trubitsyn V.E."/>
            <person name="Rivkina E.M."/>
            <person name="Shcherbakova V.A."/>
        </authorList>
    </citation>
    <scope>NUCLEOTIDE SEQUENCE</scope>
    <source>
        <strain evidence="1">M2</strain>
        <strain evidence="2">MK4</strain>
    </source>
</reference>
<keyword evidence="3" id="KW-1185">Reference proteome</keyword>
<protein>
    <submittedName>
        <fullName evidence="2">Uncharacterized protein</fullName>
    </submittedName>
</protein>
<dbReference type="EMBL" id="JAPVES010000030">
    <property type="protein sequence ID" value="MCZ3374182.1"/>
    <property type="molecule type" value="Genomic_DNA"/>
</dbReference>
<sequence length="255" mass="26848">MKQFLITPAAGKRLIAKALAKHSVINEAVKSGTVVIIAGTTNGYVAEELLSSIDQLEGFSRKRFFRGIVLPPGGPVTRAGRVKDESGFPGDVIIKEGIWQNGLTIFDIVDDLKEGDVILKGANAINLPLKQAGIYIGDPFGGTIGAALQAVVGRRVRLILPVGIEKRVYGDLNDLALRLNVPGAHGPCLLPVPGEIFTEIDAISLLTGAKAELVAGGGVSGAEGSVWIAVSGNDEQIKSAENLLNSVAREPFFEF</sequence>
<dbReference type="Proteomes" id="UP001074446">
    <property type="component" value="Unassembled WGS sequence"/>
</dbReference>
<evidence type="ECO:0000313" key="3">
    <source>
        <dbReference type="Proteomes" id="UP001068021"/>
    </source>
</evidence>
<proteinExistence type="predicted"/>
<dbReference type="AlphaFoldDB" id="A0A9E5A3Y1"/>
<evidence type="ECO:0000313" key="1">
    <source>
        <dbReference type="EMBL" id="MCZ3366673.1"/>
    </source>
</evidence>
<comment type="caution">
    <text evidence="2">The sequence shown here is derived from an EMBL/GenBank/DDBJ whole genome shotgun (WGS) entry which is preliminary data.</text>
</comment>
<accession>A0A9E5A3Y1</accession>
<organism evidence="2">
    <name type="scientific">Methanobacterium veterum</name>
    <dbReference type="NCBI Taxonomy" id="408577"/>
    <lineage>
        <taxon>Archaea</taxon>
        <taxon>Methanobacteriati</taxon>
        <taxon>Methanobacteriota</taxon>
        <taxon>Methanomada group</taxon>
        <taxon>Methanobacteria</taxon>
        <taxon>Methanobacteriales</taxon>
        <taxon>Methanobacteriaceae</taxon>
        <taxon>Methanobacterium</taxon>
    </lineage>
</organism>
<dbReference type="RefSeq" id="WP_048080918.1">
    <property type="nucleotide sequence ID" value="NZ_JAPVER010000020.1"/>
</dbReference>
<evidence type="ECO:0000313" key="2">
    <source>
        <dbReference type="EMBL" id="MCZ3374182.1"/>
    </source>
</evidence>
<gene>
    <name evidence="2" type="ORF">O3H35_16150</name>
    <name evidence="1" type="ORF">O3H54_12355</name>
</gene>